<dbReference type="NCBIfam" id="NF001862">
    <property type="entry name" value="PRK00601.1"/>
    <property type="match status" value="1"/>
</dbReference>
<dbReference type="PANTHER" id="PTHR11241:SF0">
    <property type="entry name" value="DEOXYURIDINE 5'-TRIPHOSPHATE NUCLEOTIDOHYDROLASE"/>
    <property type="match status" value="1"/>
</dbReference>
<dbReference type="InterPro" id="IPR033704">
    <property type="entry name" value="dUTPase_trimeric"/>
</dbReference>
<dbReference type="EMBL" id="UINC01001107">
    <property type="protein sequence ID" value="SUZ70983.1"/>
    <property type="molecule type" value="Genomic_DNA"/>
</dbReference>
<dbReference type="GO" id="GO:0006226">
    <property type="term" value="P:dUMP biosynthetic process"/>
    <property type="evidence" value="ECO:0007669"/>
    <property type="project" value="InterPro"/>
</dbReference>
<dbReference type="NCBIfam" id="TIGR00576">
    <property type="entry name" value="dut"/>
    <property type="match status" value="1"/>
</dbReference>
<dbReference type="InterPro" id="IPR029054">
    <property type="entry name" value="dUTPase-like"/>
</dbReference>
<proteinExistence type="inferred from homology"/>
<evidence type="ECO:0000256" key="1">
    <source>
        <dbReference type="ARBA" id="ARBA00006581"/>
    </source>
</evidence>
<protein>
    <recommendedName>
        <fullName evidence="2">dUTP diphosphatase</fullName>
        <ecNumber evidence="2">3.6.1.23</ecNumber>
    </recommendedName>
</protein>
<keyword evidence="4" id="KW-0546">Nucleotide metabolism</keyword>
<gene>
    <name evidence="6" type="ORF">METZ01_LOCUS23837</name>
</gene>
<dbReference type="CDD" id="cd07557">
    <property type="entry name" value="trimeric_dUTPase"/>
    <property type="match status" value="1"/>
</dbReference>
<organism evidence="6">
    <name type="scientific">marine metagenome</name>
    <dbReference type="NCBI Taxonomy" id="408172"/>
    <lineage>
        <taxon>unclassified sequences</taxon>
        <taxon>metagenomes</taxon>
        <taxon>ecological metagenomes</taxon>
    </lineage>
</organism>
<evidence type="ECO:0000259" key="5">
    <source>
        <dbReference type="Pfam" id="PF00692"/>
    </source>
</evidence>
<evidence type="ECO:0000256" key="3">
    <source>
        <dbReference type="ARBA" id="ARBA00022801"/>
    </source>
</evidence>
<keyword evidence="3" id="KW-0378">Hydrolase</keyword>
<evidence type="ECO:0000256" key="2">
    <source>
        <dbReference type="ARBA" id="ARBA00012379"/>
    </source>
</evidence>
<sequence length="144" mass="15828">MIIKVINKSSNPLPAYESPLSAGMDIRAFLDKNIILSPFERKVINTGLYIQLGKNCEAQVRPRSGLALKKGITVLNSPGTIDSDYRGEIGVILINLSNEKFEIKSGDRIAQLVISRHETIQWQISDSLNDSNRGKNGFGSTGIK</sequence>
<dbReference type="AlphaFoldDB" id="A0A381Q014"/>
<reference evidence="6" key="1">
    <citation type="submission" date="2018-05" db="EMBL/GenBank/DDBJ databases">
        <authorList>
            <person name="Lanie J.A."/>
            <person name="Ng W.-L."/>
            <person name="Kazmierczak K.M."/>
            <person name="Andrzejewski T.M."/>
            <person name="Davidsen T.M."/>
            <person name="Wayne K.J."/>
            <person name="Tettelin H."/>
            <person name="Glass J.I."/>
            <person name="Rusch D."/>
            <person name="Podicherti R."/>
            <person name="Tsui H.-C.T."/>
            <person name="Winkler M.E."/>
        </authorList>
    </citation>
    <scope>NUCLEOTIDE SEQUENCE</scope>
</reference>
<dbReference type="Gene3D" id="2.70.40.10">
    <property type="match status" value="1"/>
</dbReference>
<dbReference type="HAMAP" id="MF_00116">
    <property type="entry name" value="dUTPase_bact"/>
    <property type="match status" value="1"/>
</dbReference>
<dbReference type="SUPFAM" id="SSF51283">
    <property type="entry name" value="dUTPase-like"/>
    <property type="match status" value="1"/>
</dbReference>
<dbReference type="PANTHER" id="PTHR11241">
    <property type="entry name" value="DEOXYURIDINE 5'-TRIPHOSPHATE NUCLEOTIDOHYDROLASE"/>
    <property type="match status" value="1"/>
</dbReference>
<dbReference type="InterPro" id="IPR036157">
    <property type="entry name" value="dUTPase-like_sf"/>
</dbReference>
<accession>A0A381Q014</accession>
<feature type="domain" description="dUTPase-like" evidence="5">
    <location>
        <begin position="12"/>
        <end position="142"/>
    </location>
</feature>
<name>A0A381Q014_9ZZZZ</name>
<dbReference type="InterPro" id="IPR008181">
    <property type="entry name" value="dUTPase"/>
</dbReference>
<evidence type="ECO:0000313" key="6">
    <source>
        <dbReference type="EMBL" id="SUZ70983.1"/>
    </source>
</evidence>
<dbReference type="GO" id="GO:0004170">
    <property type="term" value="F:dUTP diphosphatase activity"/>
    <property type="evidence" value="ECO:0007669"/>
    <property type="project" value="UniProtKB-EC"/>
</dbReference>
<dbReference type="EC" id="3.6.1.23" evidence="2"/>
<dbReference type="GO" id="GO:0000287">
    <property type="term" value="F:magnesium ion binding"/>
    <property type="evidence" value="ECO:0007669"/>
    <property type="project" value="InterPro"/>
</dbReference>
<evidence type="ECO:0000256" key="4">
    <source>
        <dbReference type="ARBA" id="ARBA00023080"/>
    </source>
</evidence>
<comment type="similarity">
    <text evidence="1">Belongs to the dUTPase family.</text>
</comment>
<dbReference type="GO" id="GO:0046081">
    <property type="term" value="P:dUTP catabolic process"/>
    <property type="evidence" value="ECO:0007669"/>
    <property type="project" value="InterPro"/>
</dbReference>
<dbReference type="Pfam" id="PF00692">
    <property type="entry name" value="dUTPase"/>
    <property type="match status" value="1"/>
</dbReference>